<sequence>MSLLEFISKVIKNVDLNGDNKITEAQLFDQVETEEMRNAISKALATVERDEDGGIDLGKLLKLLEEPPSE</sequence>
<name>A0A183ACY5_9TREM</name>
<organism evidence="3">
    <name type="scientific">Echinostoma caproni</name>
    <dbReference type="NCBI Taxonomy" id="27848"/>
    <lineage>
        <taxon>Eukaryota</taxon>
        <taxon>Metazoa</taxon>
        <taxon>Spiralia</taxon>
        <taxon>Lophotrochozoa</taxon>
        <taxon>Platyhelminthes</taxon>
        <taxon>Trematoda</taxon>
        <taxon>Digenea</taxon>
        <taxon>Plagiorchiida</taxon>
        <taxon>Echinostomata</taxon>
        <taxon>Echinostomatoidea</taxon>
        <taxon>Echinostomatidae</taxon>
        <taxon>Echinostoma</taxon>
    </lineage>
</organism>
<gene>
    <name evidence="1" type="ORF">ECPE_LOCUS4820</name>
</gene>
<dbReference type="SUPFAM" id="SSF47473">
    <property type="entry name" value="EF-hand"/>
    <property type="match status" value="1"/>
</dbReference>
<reference evidence="3" key="1">
    <citation type="submission" date="2016-06" db="UniProtKB">
        <authorList>
            <consortium name="WormBaseParasite"/>
        </authorList>
    </citation>
    <scope>IDENTIFICATION</scope>
</reference>
<protein>
    <submittedName>
        <fullName evidence="3">EF-hand domain-containing protein</fullName>
    </submittedName>
</protein>
<dbReference type="AlphaFoldDB" id="A0A183ACY5"/>
<evidence type="ECO:0000313" key="1">
    <source>
        <dbReference type="EMBL" id="VDP73729.1"/>
    </source>
</evidence>
<dbReference type="InterPro" id="IPR011992">
    <property type="entry name" value="EF-hand-dom_pair"/>
</dbReference>
<keyword evidence="2" id="KW-1185">Reference proteome</keyword>
<proteinExistence type="predicted"/>
<evidence type="ECO:0000313" key="2">
    <source>
        <dbReference type="Proteomes" id="UP000272942"/>
    </source>
</evidence>
<reference evidence="1 2" key="2">
    <citation type="submission" date="2018-11" db="EMBL/GenBank/DDBJ databases">
        <authorList>
            <consortium name="Pathogen Informatics"/>
        </authorList>
    </citation>
    <scope>NUCLEOTIDE SEQUENCE [LARGE SCALE GENOMIC DNA]</scope>
    <source>
        <strain evidence="1 2">Egypt</strain>
    </source>
</reference>
<dbReference type="Proteomes" id="UP000272942">
    <property type="component" value="Unassembled WGS sequence"/>
</dbReference>
<dbReference type="WBParaSite" id="ECPE_0000483201-mRNA-1">
    <property type="protein sequence ID" value="ECPE_0000483201-mRNA-1"/>
    <property type="gene ID" value="ECPE_0000483201"/>
</dbReference>
<evidence type="ECO:0000313" key="3">
    <source>
        <dbReference type="WBParaSite" id="ECPE_0000483201-mRNA-1"/>
    </source>
</evidence>
<dbReference type="EMBL" id="UZAN01041672">
    <property type="protein sequence ID" value="VDP73729.1"/>
    <property type="molecule type" value="Genomic_DNA"/>
</dbReference>
<accession>A0A183ACY5</accession>